<proteinExistence type="predicted"/>
<comment type="caution">
    <text evidence="1">The sequence shown here is derived from an EMBL/GenBank/DDBJ whole genome shotgun (WGS) entry which is preliminary data.</text>
</comment>
<sequence>HDAPKRIAVFKTAPFNHSGTPPQIYNSTFSA</sequence>
<name>A0A0F9HQB6_9ZZZZ</name>
<gene>
    <name evidence="1" type="ORF">LCGC14_1970200</name>
</gene>
<feature type="non-terminal residue" evidence="1">
    <location>
        <position position="1"/>
    </location>
</feature>
<dbReference type="EMBL" id="LAZR01021854">
    <property type="protein sequence ID" value="KKL83895.1"/>
    <property type="molecule type" value="Genomic_DNA"/>
</dbReference>
<evidence type="ECO:0000313" key="1">
    <source>
        <dbReference type="EMBL" id="KKL83895.1"/>
    </source>
</evidence>
<protein>
    <submittedName>
        <fullName evidence="1">Uncharacterized protein</fullName>
    </submittedName>
</protein>
<dbReference type="AlphaFoldDB" id="A0A0F9HQB6"/>
<organism evidence="1">
    <name type="scientific">marine sediment metagenome</name>
    <dbReference type="NCBI Taxonomy" id="412755"/>
    <lineage>
        <taxon>unclassified sequences</taxon>
        <taxon>metagenomes</taxon>
        <taxon>ecological metagenomes</taxon>
    </lineage>
</organism>
<accession>A0A0F9HQB6</accession>
<reference evidence="1" key="1">
    <citation type="journal article" date="2015" name="Nature">
        <title>Complex archaea that bridge the gap between prokaryotes and eukaryotes.</title>
        <authorList>
            <person name="Spang A."/>
            <person name="Saw J.H."/>
            <person name="Jorgensen S.L."/>
            <person name="Zaremba-Niedzwiedzka K."/>
            <person name="Martijn J."/>
            <person name="Lind A.E."/>
            <person name="van Eijk R."/>
            <person name="Schleper C."/>
            <person name="Guy L."/>
            <person name="Ettema T.J."/>
        </authorList>
    </citation>
    <scope>NUCLEOTIDE SEQUENCE</scope>
</reference>